<feature type="non-terminal residue" evidence="1">
    <location>
        <position position="1"/>
    </location>
</feature>
<evidence type="ECO:0000313" key="2">
    <source>
        <dbReference type="Proteomes" id="UP000693946"/>
    </source>
</evidence>
<sequence>ILSRWLWRLWFLKSPRLPDVPHTELRYEIQDLLLVALLVQKLHSAQKLETV</sequence>
<dbReference type="AlphaFoldDB" id="A0AAV6RR26"/>
<organism evidence="1 2">
    <name type="scientific">Solea senegalensis</name>
    <name type="common">Senegalese sole</name>
    <dbReference type="NCBI Taxonomy" id="28829"/>
    <lineage>
        <taxon>Eukaryota</taxon>
        <taxon>Metazoa</taxon>
        <taxon>Chordata</taxon>
        <taxon>Craniata</taxon>
        <taxon>Vertebrata</taxon>
        <taxon>Euteleostomi</taxon>
        <taxon>Actinopterygii</taxon>
        <taxon>Neopterygii</taxon>
        <taxon>Teleostei</taxon>
        <taxon>Neoteleostei</taxon>
        <taxon>Acanthomorphata</taxon>
        <taxon>Carangaria</taxon>
        <taxon>Pleuronectiformes</taxon>
        <taxon>Pleuronectoidei</taxon>
        <taxon>Soleidae</taxon>
        <taxon>Solea</taxon>
    </lineage>
</organism>
<dbReference type="EMBL" id="JAGKHQ010000010">
    <property type="protein sequence ID" value="KAG7507848.1"/>
    <property type="molecule type" value="Genomic_DNA"/>
</dbReference>
<name>A0AAV6RR26_SOLSE</name>
<reference evidence="1 2" key="1">
    <citation type="journal article" date="2021" name="Sci. Rep.">
        <title>Chromosome anchoring in Senegalese sole (Solea senegalensis) reveals sex-associated markers and genome rearrangements in flatfish.</title>
        <authorList>
            <person name="Guerrero-Cozar I."/>
            <person name="Gomez-Garrido J."/>
            <person name="Berbel C."/>
            <person name="Martinez-Blanch J.F."/>
            <person name="Alioto T."/>
            <person name="Claros M.G."/>
            <person name="Gagnaire P.A."/>
            <person name="Manchado M."/>
        </authorList>
    </citation>
    <scope>NUCLEOTIDE SEQUENCE [LARGE SCALE GENOMIC DNA]</scope>
    <source>
        <strain evidence="1">Sse05_10M</strain>
    </source>
</reference>
<gene>
    <name evidence="1" type="ORF">JOB18_046810</name>
</gene>
<keyword evidence="2" id="KW-1185">Reference proteome</keyword>
<proteinExistence type="predicted"/>
<comment type="caution">
    <text evidence="1">The sequence shown here is derived from an EMBL/GenBank/DDBJ whole genome shotgun (WGS) entry which is preliminary data.</text>
</comment>
<protein>
    <submittedName>
        <fullName evidence="1">Uncharacterized protein</fullName>
    </submittedName>
</protein>
<accession>A0AAV6RR26</accession>
<evidence type="ECO:0000313" key="1">
    <source>
        <dbReference type="EMBL" id="KAG7507848.1"/>
    </source>
</evidence>
<dbReference type="Proteomes" id="UP000693946">
    <property type="component" value="Linkage Group LG18"/>
</dbReference>